<reference evidence="2 3" key="1">
    <citation type="journal article" date="2019" name="Mol. Ecol. Resour.">
        <title>Improving Illumina assemblies with Hi-C and long reads: an example with the North African dromedary.</title>
        <authorList>
            <person name="Elbers J.P."/>
            <person name="Rogers M.F."/>
            <person name="Perelman P.L."/>
            <person name="Proskuryakova A.A."/>
            <person name="Serdyukova N.A."/>
            <person name="Johnson W.E."/>
            <person name="Horin P."/>
            <person name="Corander J."/>
            <person name="Murphy D."/>
            <person name="Burger P.A."/>
        </authorList>
    </citation>
    <scope>NUCLEOTIDE SEQUENCE [LARGE SCALE GENOMIC DNA]</scope>
    <source>
        <strain evidence="2">Drom800</strain>
        <tissue evidence="2">Blood</tissue>
    </source>
</reference>
<evidence type="ECO:0000313" key="2">
    <source>
        <dbReference type="EMBL" id="KAB1260490.1"/>
    </source>
</evidence>
<sequence>MGIQAKKRCKYKAEKVETIKPADPLHPIANGDIKGRKPFTNQRDFSNMGEVYHSSYKGPPSEGSSETSSQSEESYFCGISACTSLCNGQSQKTKTEKRALKRRRSKVQDQGKLLKTLIQTKSGSLPSLHDIIKGNKELTVGTFGVTAVSGQI</sequence>
<evidence type="ECO:0000256" key="1">
    <source>
        <dbReference type="SAM" id="MobiDB-lite"/>
    </source>
</evidence>
<feature type="region of interest" description="Disordered" evidence="1">
    <location>
        <begin position="22"/>
        <end position="70"/>
    </location>
</feature>
<feature type="compositionally biased region" description="Low complexity" evidence="1">
    <location>
        <begin position="61"/>
        <end position="70"/>
    </location>
</feature>
<feature type="region of interest" description="Disordered" evidence="1">
    <location>
        <begin position="88"/>
        <end position="108"/>
    </location>
</feature>
<dbReference type="EMBL" id="JWIN03000021">
    <property type="protein sequence ID" value="KAB1260490.1"/>
    <property type="molecule type" value="Genomic_DNA"/>
</dbReference>
<protein>
    <submittedName>
        <fullName evidence="2">SUN domain-containing ossification factor</fullName>
    </submittedName>
</protein>
<evidence type="ECO:0000313" key="3">
    <source>
        <dbReference type="Proteomes" id="UP000299084"/>
    </source>
</evidence>
<accession>A0A5N4CNZ4</accession>
<gene>
    <name evidence="2" type="ORF">Cadr_000024376</name>
</gene>
<dbReference type="Proteomes" id="UP000299084">
    <property type="component" value="Unassembled WGS sequence"/>
</dbReference>
<name>A0A5N4CNZ4_CAMDR</name>
<keyword evidence="3" id="KW-1185">Reference proteome</keyword>
<proteinExistence type="predicted"/>
<dbReference type="AlphaFoldDB" id="A0A5N4CNZ4"/>
<organism evidence="2 3">
    <name type="scientific">Camelus dromedarius</name>
    <name type="common">Dromedary</name>
    <name type="synonym">Arabian camel</name>
    <dbReference type="NCBI Taxonomy" id="9838"/>
    <lineage>
        <taxon>Eukaryota</taxon>
        <taxon>Metazoa</taxon>
        <taxon>Chordata</taxon>
        <taxon>Craniata</taxon>
        <taxon>Vertebrata</taxon>
        <taxon>Euteleostomi</taxon>
        <taxon>Mammalia</taxon>
        <taxon>Eutheria</taxon>
        <taxon>Laurasiatheria</taxon>
        <taxon>Artiodactyla</taxon>
        <taxon>Tylopoda</taxon>
        <taxon>Camelidae</taxon>
        <taxon>Camelus</taxon>
    </lineage>
</organism>
<comment type="caution">
    <text evidence="2">The sequence shown here is derived from an EMBL/GenBank/DDBJ whole genome shotgun (WGS) entry which is preliminary data.</text>
</comment>